<organism evidence="2 3">
    <name type="scientific">Stentor coeruleus</name>
    <dbReference type="NCBI Taxonomy" id="5963"/>
    <lineage>
        <taxon>Eukaryota</taxon>
        <taxon>Sar</taxon>
        <taxon>Alveolata</taxon>
        <taxon>Ciliophora</taxon>
        <taxon>Postciliodesmatophora</taxon>
        <taxon>Heterotrichea</taxon>
        <taxon>Heterotrichida</taxon>
        <taxon>Stentoridae</taxon>
        <taxon>Stentor</taxon>
    </lineage>
</organism>
<evidence type="ECO:0000313" key="3">
    <source>
        <dbReference type="Proteomes" id="UP000187209"/>
    </source>
</evidence>
<comment type="caution">
    <text evidence="2">The sequence shown here is derived from an EMBL/GenBank/DDBJ whole genome shotgun (WGS) entry which is preliminary data.</text>
</comment>
<dbReference type="EMBL" id="MPUH01000675">
    <property type="protein sequence ID" value="OMJ75688.1"/>
    <property type="molecule type" value="Genomic_DNA"/>
</dbReference>
<name>A0A1R2BFX3_9CILI</name>
<feature type="region of interest" description="Disordered" evidence="1">
    <location>
        <begin position="350"/>
        <end position="375"/>
    </location>
</feature>
<protein>
    <submittedName>
        <fullName evidence="2">Uncharacterized protein</fullName>
    </submittedName>
</protein>
<proteinExistence type="predicted"/>
<feature type="compositionally biased region" description="Basic and acidic residues" evidence="1">
    <location>
        <begin position="350"/>
        <end position="366"/>
    </location>
</feature>
<dbReference type="AlphaFoldDB" id="A0A1R2BFX3"/>
<dbReference type="Proteomes" id="UP000187209">
    <property type="component" value="Unassembled WGS sequence"/>
</dbReference>
<evidence type="ECO:0000256" key="1">
    <source>
        <dbReference type="SAM" id="MobiDB-lite"/>
    </source>
</evidence>
<reference evidence="2 3" key="1">
    <citation type="submission" date="2016-11" db="EMBL/GenBank/DDBJ databases">
        <title>The macronuclear genome of Stentor coeruleus: a giant cell with tiny introns.</title>
        <authorList>
            <person name="Slabodnick M."/>
            <person name="Ruby J.G."/>
            <person name="Reiff S.B."/>
            <person name="Swart E.C."/>
            <person name="Gosai S."/>
            <person name="Prabakaran S."/>
            <person name="Witkowska E."/>
            <person name="Larue G.E."/>
            <person name="Fisher S."/>
            <person name="Freeman R.M."/>
            <person name="Gunawardena J."/>
            <person name="Chu W."/>
            <person name="Stover N.A."/>
            <person name="Gregory B.D."/>
            <person name="Nowacki M."/>
            <person name="Derisi J."/>
            <person name="Roy S.W."/>
            <person name="Marshall W.F."/>
            <person name="Sood P."/>
        </authorList>
    </citation>
    <scope>NUCLEOTIDE SEQUENCE [LARGE SCALE GENOMIC DNA]</scope>
    <source>
        <strain evidence="2">WM001</strain>
    </source>
</reference>
<evidence type="ECO:0000313" key="2">
    <source>
        <dbReference type="EMBL" id="OMJ75688.1"/>
    </source>
</evidence>
<sequence>MLGKSLDRSLSQDEDIVSGNNDWQNIQEIVRLSLKQLSNTIQAQEKAIQGLEKQLLLKASRTEVQSLLSHKVETEEFHSEVNNLRALMQNIRTDTSDLICANRDDFANDYRKIVSELENKANKVDVKNSLGDLEYQKNLNTIELKEIRKDFDVKMQVVKNQIAIDIDYTREMCMIEIDKLIENNKLTLGKIAKNKSLADESSSDLFSKLKSLEDTIDINNQLQIKSEEELNKKFNNNISIVQNSILEEINAITENFTQLYRDFEQVKATKADNSQVMSLIQMKSDEINYLREELNYQSQQLKARLPYSEFDKELKLFKDAMELVKRELSVKYDRKILEIHEIMDFKTAKDDYPSSMRQEAHTDRPSTEPSLYKRN</sequence>
<accession>A0A1R2BFX3</accession>
<gene>
    <name evidence="2" type="ORF">SteCoe_25127</name>
</gene>
<keyword evidence="3" id="KW-1185">Reference proteome</keyword>